<dbReference type="SUPFAM" id="SSF55347">
    <property type="entry name" value="Glyceraldehyde-3-phosphate dehydrogenase-like, C-terminal domain"/>
    <property type="match status" value="1"/>
</dbReference>
<protein>
    <submittedName>
        <fullName evidence="3">NAD(P)-binding protein</fullName>
    </submittedName>
</protein>
<name>A0A1Y1YX76_9FUNG</name>
<comment type="caution">
    <text evidence="3">The sequence shown here is derived from an EMBL/GenBank/DDBJ whole genome shotgun (WGS) entry which is preliminary data.</text>
</comment>
<dbReference type="PANTHER" id="PTHR43377">
    <property type="entry name" value="BILIVERDIN REDUCTASE A"/>
    <property type="match status" value="1"/>
</dbReference>
<dbReference type="Gene3D" id="3.30.360.10">
    <property type="entry name" value="Dihydrodipicolinate Reductase, domain 2"/>
    <property type="match status" value="1"/>
</dbReference>
<accession>A0A1Y1YX76</accession>
<organism evidence="3 4">
    <name type="scientific">Basidiobolus meristosporus CBS 931.73</name>
    <dbReference type="NCBI Taxonomy" id="1314790"/>
    <lineage>
        <taxon>Eukaryota</taxon>
        <taxon>Fungi</taxon>
        <taxon>Fungi incertae sedis</taxon>
        <taxon>Zoopagomycota</taxon>
        <taxon>Entomophthoromycotina</taxon>
        <taxon>Basidiobolomycetes</taxon>
        <taxon>Basidiobolales</taxon>
        <taxon>Basidiobolaceae</taxon>
        <taxon>Basidiobolus</taxon>
    </lineage>
</organism>
<dbReference type="SUPFAM" id="SSF51735">
    <property type="entry name" value="NAD(P)-binding Rossmann-fold domains"/>
    <property type="match status" value="1"/>
</dbReference>
<gene>
    <name evidence="2" type="ORF">K493DRAFT_216479</name>
    <name evidence="3" type="ORF">K493DRAFT_334723</name>
</gene>
<dbReference type="InterPro" id="IPR000683">
    <property type="entry name" value="Gfo/Idh/MocA-like_OxRdtase_N"/>
</dbReference>
<dbReference type="AlphaFoldDB" id="A0A1Y1YX76"/>
<evidence type="ECO:0000313" key="3">
    <source>
        <dbReference type="EMBL" id="ORY02165.1"/>
    </source>
</evidence>
<evidence type="ECO:0000259" key="1">
    <source>
        <dbReference type="Pfam" id="PF01408"/>
    </source>
</evidence>
<dbReference type="InParanoid" id="A0A1Y1YX76"/>
<dbReference type="STRING" id="1314790.A0A1Y1YX76"/>
<dbReference type="Gene3D" id="3.40.50.720">
    <property type="entry name" value="NAD(P)-binding Rossmann-like Domain"/>
    <property type="match status" value="1"/>
</dbReference>
<dbReference type="PANTHER" id="PTHR43377:SF2">
    <property type="entry name" value="BINDING ROSSMANN FOLD OXIDOREDUCTASE, PUTATIVE (AFU_ORTHOLOGUE AFUA_4G00560)-RELATED"/>
    <property type="match status" value="1"/>
</dbReference>
<feature type="domain" description="Gfo/Idh/MocA-like oxidoreductase N-terminal" evidence="1">
    <location>
        <begin position="21"/>
        <end position="142"/>
    </location>
</feature>
<evidence type="ECO:0000313" key="2">
    <source>
        <dbReference type="EMBL" id="ORX97089.1"/>
    </source>
</evidence>
<keyword evidence="4" id="KW-1185">Reference proteome</keyword>
<dbReference type="InterPro" id="IPR051450">
    <property type="entry name" value="Gfo/Idh/MocA_Oxidoreductases"/>
</dbReference>
<dbReference type="OrthoDB" id="2129491at2759"/>
<dbReference type="GO" id="GO:0000166">
    <property type="term" value="F:nucleotide binding"/>
    <property type="evidence" value="ECO:0007669"/>
    <property type="project" value="InterPro"/>
</dbReference>
<dbReference type="Pfam" id="PF01408">
    <property type="entry name" value="GFO_IDH_MocA"/>
    <property type="match status" value="1"/>
</dbReference>
<evidence type="ECO:0000313" key="4">
    <source>
        <dbReference type="Proteomes" id="UP000193498"/>
    </source>
</evidence>
<reference evidence="3 4" key="1">
    <citation type="submission" date="2016-07" db="EMBL/GenBank/DDBJ databases">
        <title>Pervasive Adenine N6-methylation of Active Genes in Fungi.</title>
        <authorList>
            <consortium name="DOE Joint Genome Institute"/>
            <person name="Mondo S.J."/>
            <person name="Dannebaum R.O."/>
            <person name="Kuo R.C."/>
            <person name="Labutti K."/>
            <person name="Haridas S."/>
            <person name="Kuo A."/>
            <person name="Salamov A."/>
            <person name="Ahrendt S.R."/>
            <person name="Lipzen A."/>
            <person name="Sullivan W."/>
            <person name="Andreopoulos W.B."/>
            <person name="Clum A."/>
            <person name="Lindquist E."/>
            <person name="Daum C."/>
            <person name="Ramamoorthy G.K."/>
            <person name="Gryganskyi A."/>
            <person name="Culley D."/>
            <person name="Magnuson J.K."/>
            <person name="James T.Y."/>
            <person name="O'Malley M.A."/>
            <person name="Stajich J.E."/>
            <person name="Spatafora J.W."/>
            <person name="Visel A."/>
            <person name="Grigoriev I.V."/>
        </authorList>
    </citation>
    <scope>NUCLEOTIDE SEQUENCE [LARGE SCALE GENOMIC DNA]</scope>
    <source>
        <strain evidence="3 4">CBS 931.73</strain>
    </source>
</reference>
<proteinExistence type="predicted"/>
<sequence length="428" mass="47692">MAPLQASLGTSPHSNPHTPITVCLVGAGTWGSTYHTFALKYPHLMKIVAVVSPVKFRRNTLAQRLDLPSERVFSDWRELASLPKIADAVLITTSDSSVYEACMLFAQLKYHILLEEPHDIDIQKCHAIVEAAAQNSVVFSVGNSIRYTSCNRTLKKIVDSGSIGEIMSIQHLEKIGFQSLPYSITKSSRRHQDSSLALVTKNIDGIELVSWLMDSPCRKISAFGNMFQNANKKSECAFLTGKSCANPVVIQESRWAPYSSDSLYYDIPTGFSPFNHLATPAPSPLETDIYKNHVVNMEFDEGKTCSFTLISGGLETSRTTRIFGTLGELECDGNVIRQFDFLTRRSELIRPDVDAAEQAADHDGDYGLIEEFLENIRWGRGQWGPEHGFEELRSRMYVLAAEQAQASGSVVNVDDCRTKWFGDVMEVY</sequence>
<dbReference type="InterPro" id="IPR036291">
    <property type="entry name" value="NAD(P)-bd_dom_sf"/>
</dbReference>
<dbReference type="Proteomes" id="UP000193498">
    <property type="component" value="Unassembled WGS sequence"/>
</dbReference>
<dbReference type="EMBL" id="MCFE01000060">
    <property type="protein sequence ID" value="ORY02165.1"/>
    <property type="molecule type" value="Genomic_DNA"/>
</dbReference>
<dbReference type="EMBL" id="MCFE01000140">
    <property type="protein sequence ID" value="ORX97089.1"/>
    <property type="molecule type" value="Genomic_DNA"/>
</dbReference>